<dbReference type="GO" id="GO:0006145">
    <property type="term" value="P:purine nucleobase catabolic process"/>
    <property type="evidence" value="ECO:0007669"/>
    <property type="project" value="TreeGrafter"/>
</dbReference>
<proteinExistence type="predicted"/>
<keyword evidence="1" id="KW-0472">Membrane</keyword>
<dbReference type="Proteomes" id="UP001215598">
    <property type="component" value="Unassembled WGS sequence"/>
</dbReference>
<evidence type="ECO:0000313" key="3">
    <source>
        <dbReference type="EMBL" id="KAJ7707842.1"/>
    </source>
</evidence>
<dbReference type="GO" id="GO:0004038">
    <property type="term" value="F:allantoinase activity"/>
    <property type="evidence" value="ECO:0007669"/>
    <property type="project" value="TreeGrafter"/>
</dbReference>
<feature type="transmembrane region" description="Helical" evidence="1">
    <location>
        <begin position="20"/>
        <end position="39"/>
    </location>
</feature>
<dbReference type="InterPro" id="IPR050138">
    <property type="entry name" value="DHOase/Allantoinase_Hydrolase"/>
</dbReference>
<dbReference type="PANTHER" id="PTHR43668:SF5">
    <property type="entry name" value="AMIDOHYDROLASE 3 DOMAIN-CONTAINING PROTEIN"/>
    <property type="match status" value="1"/>
</dbReference>
<evidence type="ECO:0000259" key="2">
    <source>
        <dbReference type="Pfam" id="PF01979"/>
    </source>
</evidence>
<evidence type="ECO:0000313" key="4">
    <source>
        <dbReference type="Proteomes" id="UP001215598"/>
    </source>
</evidence>
<comment type="caution">
    <text evidence="3">The sequence shown here is derived from an EMBL/GenBank/DDBJ whole genome shotgun (WGS) entry which is preliminary data.</text>
</comment>
<dbReference type="EMBL" id="JARKIB010000442">
    <property type="protein sequence ID" value="KAJ7707842.1"/>
    <property type="molecule type" value="Genomic_DNA"/>
</dbReference>
<organism evidence="3 4">
    <name type="scientific">Mycena metata</name>
    <dbReference type="NCBI Taxonomy" id="1033252"/>
    <lineage>
        <taxon>Eukaryota</taxon>
        <taxon>Fungi</taxon>
        <taxon>Dikarya</taxon>
        <taxon>Basidiomycota</taxon>
        <taxon>Agaricomycotina</taxon>
        <taxon>Agaricomycetes</taxon>
        <taxon>Agaricomycetidae</taxon>
        <taxon>Agaricales</taxon>
        <taxon>Marasmiineae</taxon>
        <taxon>Mycenaceae</taxon>
        <taxon>Mycena</taxon>
    </lineage>
</organism>
<dbReference type="PANTHER" id="PTHR43668">
    <property type="entry name" value="ALLANTOINASE"/>
    <property type="match status" value="1"/>
</dbReference>
<keyword evidence="4" id="KW-1185">Reference proteome</keyword>
<keyword evidence="1" id="KW-1133">Transmembrane helix</keyword>
<dbReference type="GO" id="GO:0005737">
    <property type="term" value="C:cytoplasm"/>
    <property type="evidence" value="ECO:0007669"/>
    <property type="project" value="TreeGrafter"/>
</dbReference>
<name>A0AAD7MAE1_9AGAR</name>
<keyword evidence="1" id="KW-0812">Transmembrane</keyword>
<dbReference type="InterPro" id="IPR032466">
    <property type="entry name" value="Metal_Hydrolase"/>
</dbReference>
<dbReference type="InterPro" id="IPR011059">
    <property type="entry name" value="Metal-dep_hydrolase_composite"/>
</dbReference>
<sequence length="930" mass="99650">MDKGMAFPAPKHAKKRVQSIQLGLVLLAVCSYSLTYLLWPNSRTENLPINTESIIAQCSALHLTPGPPDNFRERSQSDRFEQGTRPTLIHNATIWTGRHDGKEVIRGDIIIDKGLIKQLGSFDLRAYGSNVDIVDAAGAWVTPGIVDLHSHLGVDSSPALRGASDTNSLKGLTLPWLRSLDGLNTHDDAYRLSISGGVTTANVLPGSADAIGGQAFVIKLRPTKERSSSAMLLEPPYSLNGTHVDPFARPRWRQMKHACGENPSRVYAGTRMDTQWAFRQAYNTARIIKEKQDAYCAKALAGQWTGLGDFPEDLQWEALVDVLRGRVKVQNHCYEGVDIDGMVRLTNEFKFSIAAFHHAHEAYMVPDLIKKAYGTTPAVAIFATAARYKREAFRGSEFAPRILADNGLDVVMKSDHPVLNSRHLVYEAQQAHYFGLPENLALASVTSTPARIMGQDHRIGRLIEGFDADVVLWDSHPLALGATPKQVWIDGIAQISEPFVSSKPSSAQHAPATPNWEQEIKDAIKYEGLPPLEPTKAEAPVVVFRNVGSLFVKHKQTRTVTEVFSATATGQDSVVVVEDGEIVCSGVLACPDALTRANVLEIDLEGGSISPGLLTYGSPLGLVHISGERSTNDGPVFDVLGGVPPLIDGTLIKAADGLLFASRDAYIGYRNGVTSGVTAPSGGFLSGLSTVFRTDAAHKLVDGAVAQEVAALHVRLSLNSAVSVSTQIAALRGLLLGAGERKDDVGKRFTHVVEGKIPLVVEVENADIIASVLALKKEVEAAQGNAIRLTLSGATEAHLLAKEIGEAGVGVIVQQRPFPSTWQERRILPGPPLTQDSAIATLVAHNVTVGIAAGEVATVRNTRFDAAWAGLESDGVLKKADVIALASSNLETLLGVEVPDADLVATKGGSGFEGKVVAIISPRSKKVNLV</sequence>
<dbReference type="Gene3D" id="3.20.20.140">
    <property type="entry name" value="Metal-dependent hydrolases"/>
    <property type="match status" value="2"/>
</dbReference>
<protein>
    <submittedName>
        <fullName evidence="3">Carbohydrate esterase family 9 protein</fullName>
    </submittedName>
</protein>
<dbReference type="SUPFAM" id="SSF51338">
    <property type="entry name" value="Composite domain of metallo-dependent hydrolases"/>
    <property type="match status" value="1"/>
</dbReference>
<feature type="domain" description="Amidohydrolase-related" evidence="2">
    <location>
        <begin position="140"/>
        <end position="491"/>
    </location>
</feature>
<dbReference type="InterPro" id="IPR006680">
    <property type="entry name" value="Amidohydro-rel"/>
</dbReference>
<evidence type="ECO:0000256" key="1">
    <source>
        <dbReference type="SAM" id="Phobius"/>
    </source>
</evidence>
<reference evidence="3" key="1">
    <citation type="submission" date="2023-03" db="EMBL/GenBank/DDBJ databases">
        <title>Massive genome expansion in bonnet fungi (Mycena s.s.) driven by repeated elements and novel gene families across ecological guilds.</title>
        <authorList>
            <consortium name="Lawrence Berkeley National Laboratory"/>
            <person name="Harder C.B."/>
            <person name="Miyauchi S."/>
            <person name="Viragh M."/>
            <person name="Kuo A."/>
            <person name="Thoen E."/>
            <person name="Andreopoulos B."/>
            <person name="Lu D."/>
            <person name="Skrede I."/>
            <person name="Drula E."/>
            <person name="Henrissat B."/>
            <person name="Morin E."/>
            <person name="Kohler A."/>
            <person name="Barry K."/>
            <person name="LaButti K."/>
            <person name="Morin E."/>
            <person name="Salamov A."/>
            <person name="Lipzen A."/>
            <person name="Mereny Z."/>
            <person name="Hegedus B."/>
            <person name="Baldrian P."/>
            <person name="Stursova M."/>
            <person name="Weitz H."/>
            <person name="Taylor A."/>
            <person name="Grigoriev I.V."/>
            <person name="Nagy L.G."/>
            <person name="Martin F."/>
            <person name="Kauserud H."/>
        </authorList>
    </citation>
    <scope>NUCLEOTIDE SEQUENCE</scope>
    <source>
        <strain evidence="3">CBHHK182m</strain>
    </source>
</reference>
<dbReference type="SUPFAM" id="SSF51556">
    <property type="entry name" value="Metallo-dependent hydrolases"/>
    <property type="match status" value="1"/>
</dbReference>
<accession>A0AAD7MAE1</accession>
<dbReference type="Pfam" id="PF01979">
    <property type="entry name" value="Amidohydro_1"/>
    <property type="match status" value="1"/>
</dbReference>
<dbReference type="AlphaFoldDB" id="A0AAD7MAE1"/>
<gene>
    <name evidence="3" type="ORF">B0H16DRAFT_1901342</name>
</gene>